<evidence type="ECO:0000256" key="1">
    <source>
        <dbReference type="SAM" id="MobiDB-lite"/>
    </source>
</evidence>
<accession>A0A4T0FSX0</accession>
<feature type="transmembrane region" description="Helical" evidence="2">
    <location>
        <begin position="132"/>
        <end position="155"/>
    </location>
</feature>
<feature type="transmembrane region" description="Helical" evidence="2">
    <location>
        <begin position="60"/>
        <end position="81"/>
    </location>
</feature>
<protein>
    <recommendedName>
        <fullName evidence="3">DUF6534 domain-containing protein</fullName>
    </recommendedName>
</protein>
<dbReference type="Pfam" id="PF20152">
    <property type="entry name" value="DUF6534"/>
    <property type="match status" value="1"/>
</dbReference>
<proteinExistence type="predicted"/>
<comment type="caution">
    <text evidence="4">The sequence shown here is derived from an EMBL/GenBank/DDBJ whole genome shotgun (WGS) entry which is preliminary data.</text>
</comment>
<feature type="transmembrane region" description="Helical" evidence="2">
    <location>
        <begin position="175"/>
        <end position="195"/>
    </location>
</feature>
<sequence>MVYQPHYDNPALEALSNNMDANVGCYLIGCVLNLVLFAVLGMQTLDYFKFFPHDSRLNKGIVAFLFVSGFFQSACFVEMIWTTFIDGFGDLGVWNHSKWTWWSEPIVSSIISVVCQAFFLNRTWRVTRSYIVIAIAVLLMLAALGFGAACTYYLSQFVLFTESNRIQSKICASSWLAFSTASDLWISSFLVFHLYREQRRHSGFSSTDQILRSLLAYTLKTAAFTSAWVATDLGLYAAGGAGGTGFAWAIFQFSFGKVYSISVLYTLLSRIDVRKILQVHNVQVSSSRGRSGDGAHAQSAIHIRTEVERDYELDSKGINSTHSLPPMHREPSRQSDSEQDAELGLSQKSGLQDSFIEDDLSTRALRYNNQAPF</sequence>
<evidence type="ECO:0000256" key="2">
    <source>
        <dbReference type="SAM" id="Phobius"/>
    </source>
</evidence>
<gene>
    <name evidence="4" type="ORF">E3P99_00960</name>
</gene>
<dbReference type="AlphaFoldDB" id="A0A4T0FSX0"/>
<feature type="domain" description="DUF6534" evidence="3">
    <location>
        <begin position="179"/>
        <end position="270"/>
    </location>
</feature>
<dbReference type="InterPro" id="IPR045339">
    <property type="entry name" value="DUF6534"/>
</dbReference>
<keyword evidence="5" id="KW-1185">Reference proteome</keyword>
<organism evidence="4 5">
    <name type="scientific">Wallemia hederae</name>
    <dbReference type="NCBI Taxonomy" id="1540922"/>
    <lineage>
        <taxon>Eukaryota</taxon>
        <taxon>Fungi</taxon>
        <taxon>Dikarya</taxon>
        <taxon>Basidiomycota</taxon>
        <taxon>Wallemiomycotina</taxon>
        <taxon>Wallemiomycetes</taxon>
        <taxon>Wallemiales</taxon>
        <taxon>Wallemiaceae</taxon>
        <taxon>Wallemia</taxon>
    </lineage>
</organism>
<dbReference type="EMBL" id="SPNW01000011">
    <property type="protein sequence ID" value="TIA91638.1"/>
    <property type="molecule type" value="Genomic_DNA"/>
</dbReference>
<dbReference type="Proteomes" id="UP000310189">
    <property type="component" value="Unassembled WGS sequence"/>
</dbReference>
<dbReference type="PANTHER" id="PTHR40465">
    <property type="entry name" value="CHROMOSOME 1, WHOLE GENOME SHOTGUN SEQUENCE"/>
    <property type="match status" value="1"/>
</dbReference>
<name>A0A4T0FSX0_9BASI</name>
<feature type="region of interest" description="Disordered" evidence="1">
    <location>
        <begin position="316"/>
        <end position="355"/>
    </location>
</feature>
<feature type="compositionally biased region" description="Basic and acidic residues" evidence="1">
    <location>
        <begin position="327"/>
        <end position="336"/>
    </location>
</feature>
<feature type="transmembrane region" description="Helical" evidence="2">
    <location>
        <begin position="26"/>
        <end position="48"/>
    </location>
</feature>
<evidence type="ECO:0000259" key="3">
    <source>
        <dbReference type="Pfam" id="PF20152"/>
    </source>
</evidence>
<dbReference type="OrthoDB" id="2885401at2759"/>
<feature type="transmembrane region" description="Helical" evidence="2">
    <location>
        <begin position="245"/>
        <end position="268"/>
    </location>
</feature>
<reference evidence="4 5" key="1">
    <citation type="submission" date="2019-03" db="EMBL/GenBank/DDBJ databases">
        <title>Sequencing 23 genomes of Wallemia ichthyophaga.</title>
        <authorList>
            <person name="Gostincar C."/>
        </authorList>
    </citation>
    <scope>NUCLEOTIDE SEQUENCE [LARGE SCALE GENOMIC DNA]</scope>
    <source>
        <strain evidence="4 5">EXF-5753</strain>
    </source>
</reference>
<keyword evidence="2" id="KW-0472">Membrane</keyword>
<dbReference type="PANTHER" id="PTHR40465:SF1">
    <property type="entry name" value="DUF6534 DOMAIN-CONTAINING PROTEIN"/>
    <property type="match status" value="1"/>
</dbReference>
<keyword evidence="2" id="KW-0812">Transmembrane</keyword>
<evidence type="ECO:0000313" key="4">
    <source>
        <dbReference type="EMBL" id="TIA91638.1"/>
    </source>
</evidence>
<feature type="transmembrane region" description="Helical" evidence="2">
    <location>
        <begin position="101"/>
        <end position="120"/>
    </location>
</feature>
<feature type="transmembrane region" description="Helical" evidence="2">
    <location>
        <begin position="215"/>
        <end position="239"/>
    </location>
</feature>
<keyword evidence="2" id="KW-1133">Transmembrane helix</keyword>
<evidence type="ECO:0000313" key="5">
    <source>
        <dbReference type="Proteomes" id="UP000310189"/>
    </source>
</evidence>